<dbReference type="Proteomes" id="UP000800094">
    <property type="component" value="Unassembled WGS sequence"/>
</dbReference>
<organism evidence="2 3">
    <name type="scientific">Trematosphaeria pertusa</name>
    <dbReference type="NCBI Taxonomy" id="390896"/>
    <lineage>
        <taxon>Eukaryota</taxon>
        <taxon>Fungi</taxon>
        <taxon>Dikarya</taxon>
        <taxon>Ascomycota</taxon>
        <taxon>Pezizomycotina</taxon>
        <taxon>Dothideomycetes</taxon>
        <taxon>Pleosporomycetidae</taxon>
        <taxon>Pleosporales</taxon>
        <taxon>Massarineae</taxon>
        <taxon>Trematosphaeriaceae</taxon>
        <taxon>Trematosphaeria</taxon>
    </lineage>
</organism>
<dbReference type="Pfam" id="PF14273">
    <property type="entry name" value="DUF4360"/>
    <property type="match status" value="1"/>
</dbReference>
<keyword evidence="1" id="KW-0732">Signal</keyword>
<reference evidence="2" key="1">
    <citation type="journal article" date="2020" name="Stud. Mycol.">
        <title>101 Dothideomycetes genomes: a test case for predicting lifestyles and emergence of pathogens.</title>
        <authorList>
            <person name="Haridas S."/>
            <person name="Albert R."/>
            <person name="Binder M."/>
            <person name="Bloem J."/>
            <person name="Labutti K."/>
            <person name="Salamov A."/>
            <person name="Andreopoulos B."/>
            <person name="Baker S."/>
            <person name="Barry K."/>
            <person name="Bills G."/>
            <person name="Bluhm B."/>
            <person name="Cannon C."/>
            <person name="Castanera R."/>
            <person name="Culley D."/>
            <person name="Daum C."/>
            <person name="Ezra D."/>
            <person name="Gonzalez J."/>
            <person name="Henrissat B."/>
            <person name="Kuo A."/>
            <person name="Liang C."/>
            <person name="Lipzen A."/>
            <person name="Lutzoni F."/>
            <person name="Magnuson J."/>
            <person name="Mondo S."/>
            <person name="Nolan M."/>
            <person name="Ohm R."/>
            <person name="Pangilinan J."/>
            <person name="Park H.-J."/>
            <person name="Ramirez L."/>
            <person name="Alfaro M."/>
            <person name="Sun H."/>
            <person name="Tritt A."/>
            <person name="Yoshinaga Y."/>
            <person name="Zwiers L.-H."/>
            <person name="Turgeon B."/>
            <person name="Goodwin S."/>
            <person name="Spatafora J."/>
            <person name="Crous P."/>
            <person name="Grigoriev I."/>
        </authorList>
    </citation>
    <scope>NUCLEOTIDE SEQUENCE</scope>
    <source>
        <strain evidence="2">CBS 122368</strain>
    </source>
</reference>
<sequence>MHVSTPFTLLLLPLLALAQDLSHIKVHVTPLSHTGNRCLGTDEAILSTGLISNSTGPVLYHALPFFRPLFGSGIAASEQRAMCQVYLNMTFSEPNTRVYVNTYGMDMRGYLPLTEYQRATFKVTYDWVDTFLQASNQLDFVGPREGRFSKHFGEEWSDRDVVSPCDGGILRVNYQARGQNSKPEVVMDPPVEDEEWSFATSMLLSKC</sequence>
<feature type="signal peptide" evidence="1">
    <location>
        <begin position="1"/>
        <end position="18"/>
    </location>
</feature>
<feature type="chain" id="PRO_5025646312" description="DUF1996 domain-containing protein" evidence="1">
    <location>
        <begin position="19"/>
        <end position="207"/>
    </location>
</feature>
<evidence type="ECO:0000256" key="1">
    <source>
        <dbReference type="SAM" id="SignalP"/>
    </source>
</evidence>
<proteinExistence type="predicted"/>
<accession>A0A6A6HU16</accession>
<dbReference type="OrthoDB" id="10614684at2759"/>
<dbReference type="AlphaFoldDB" id="A0A6A6HU16"/>
<gene>
    <name evidence="2" type="ORF">BU26DRAFT_611088</name>
</gene>
<dbReference type="RefSeq" id="XP_033676252.1">
    <property type="nucleotide sequence ID" value="XM_033836036.1"/>
</dbReference>
<evidence type="ECO:0000313" key="2">
    <source>
        <dbReference type="EMBL" id="KAF2241248.1"/>
    </source>
</evidence>
<protein>
    <recommendedName>
        <fullName evidence="4">DUF1996 domain-containing protein</fullName>
    </recommendedName>
</protein>
<evidence type="ECO:0008006" key="4">
    <source>
        <dbReference type="Google" id="ProtNLM"/>
    </source>
</evidence>
<evidence type="ECO:0000313" key="3">
    <source>
        <dbReference type="Proteomes" id="UP000800094"/>
    </source>
</evidence>
<dbReference type="EMBL" id="ML987213">
    <property type="protein sequence ID" value="KAF2241248.1"/>
    <property type="molecule type" value="Genomic_DNA"/>
</dbReference>
<name>A0A6A6HU16_9PLEO</name>
<keyword evidence="3" id="KW-1185">Reference proteome</keyword>
<dbReference type="GeneID" id="54589366"/>
<dbReference type="InterPro" id="IPR025649">
    <property type="entry name" value="DUF4360"/>
</dbReference>